<accession>A0A9P5NDE1</accession>
<evidence type="ECO:0008006" key="3">
    <source>
        <dbReference type="Google" id="ProtNLM"/>
    </source>
</evidence>
<evidence type="ECO:0000313" key="1">
    <source>
        <dbReference type="EMBL" id="KAF8879665.1"/>
    </source>
</evidence>
<evidence type="ECO:0000313" key="2">
    <source>
        <dbReference type="Proteomes" id="UP000724874"/>
    </source>
</evidence>
<reference evidence="1" key="1">
    <citation type="submission" date="2020-11" db="EMBL/GenBank/DDBJ databases">
        <authorList>
            <consortium name="DOE Joint Genome Institute"/>
            <person name="Ahrendt S."/>
            <person name="Riley R."/>
            <person name="Andreopoulos W."/>
            <person name="LaButti K."/>
            <person name="Pangilinan J."/>
            <person name="Ruiz-duenas F.J."/>
            <person name="Barrasa J.M."/>
            <person name="Sanchez-Garcia M."/>
            <person name="Camarero S."/>
            <person name="Miyauchi S."/>
            <person name="Serrano A."/>
            <person name="Linde D."/>
            <person name="Babiker R."/>
            <person name="Drula E."/>
            <person name="Ayuso-Fernandez I."/>
            <person name="Pacheco R."/>
            <person name="Padilla G."/>
            <person name="Ferreira P."/>
            <person name="Barriuso J."/>
            <person name="Kellner H."/>
            <person name="Castanera R."/>
            <person name="Alfaro M."/>
            <person name="Ramirez L."/>
            <person name="Pisabarro A.G."/>
            <person name="Kuo A."/>
            <person name="Tritt A."/>
            <person name="Lipzen A."/>
            <person name="He G."/>
            <person name="Yan M."/>
            <person name="Ng V."/>
            <person name="Cullen D."/>
            <person name="Martin F."/>
            <person name="Rosso M.-N."/>
            <person name="Henrissat B."/>
            <person name="Hibbett D."/>
            <person name="Martinez A.T."/>
            <person name="Grigoriev I.V."/>
        </authorList>
    </citation>
    <scope>NUCLEOTIDE SEQUENCE</scope>
    <source>
        <strain evidence="1">AH 44721</strain>
    </source>
</reference>
<protein>
    <recommendedName>
        <fullName evidence="3">Protein kinase domain-containing protein</fullName>
    </recommendedName>
</protein>
<proteinExistence type="predicted"/>
<dbReference type="EMBL" id="JADNYJ010000147">
    <property type="protein sequence ID" value="KAF8879665.1"/>
    <property type="molecule type" value="Genomic_DNA"/>
</dbReference>
<keyword evidence="2" id="KW-1185">Reference proteome</keyword>
<organism evidence="1 2">
    <name type="scientific">Gymnopilus junonius</name>
    <name type="common">Spectacular rustgill mushroom</name>
    <name type="synonym">Gymnopilus spectabilis subsp. junonius</name>
    <dbReference type="NCBI Taxonomy" id="109634"/>
    <lineage>
        <taxon>Eukaryota</taxon>
        <taxon>Fungi</taxon>
        <taxon>Dikarya</taxon>
        <taxon>Basidiomycota</taxon>
        <taxon>Agaricomycotina</taxon>
        <taxon>Agaricomycetes</taxon>
        <taxon>Agaricomycetidae</taxon>
        <taxon>Agaricales</taxon>
        <taxon>Agaricineae</taxon>
        <taxon>Hymenogastraceae</taxon>
        <taxon>Gymnopilus</taxon>
    </lineage>
</organism>
<dbReference type="OrthoDB" id="2954877at2759"/>
<comment type="caution">
    <text evidence="1">The sequence shown here is derived from an EMBL/GenBank/DDBJ whole genome shotgun (WGS) entry which is preliminary data.</text>
</comment>
<dbReference type="AlphaFoldDB" id="A0A9P5NDE1"/>
<gene>
    <name evidence="1" type="ORF">CPB84DRAFT_290550</name>
</gene>
<name>A0A9P5NDE1_GYMJU</name>
<sequence length="163" mass="19171">MLKFQGQTIPRFIDSFKVQLPGSEQELHAIAVSYIPGELIVERAAQLHHQRNTPYEQKWYPMAREIFKAVYEFHQIGVRDLDIQARNVLVVKNSTLLKHLTNNFSTRKEREPYPKLAMQVDDVSAISFLGEVLEPWKRRPNLNVRDFIQRIARNYPDEPWVAE</sequence>
<dbReference type="SUPFAM" id="SSF56112">
    <property type="entry name" value="Protein kinase-like (PK-like)"/>
    <property type="match status" value="1"/>
</dbReference>
<dbReference type="Proteomes" id="UP000724874">
    <property type="component" value="Unassembled WGS sequence"/>
</dbReference>
<dbReference type="InterPro" id="IPR011009">
    <property type="entry name" value="Kinase-like_dom_sf"/>
</dbReference>